<organism evidence="3 4">
    <name type="scientific">Halobaculum roseum</name>
    <dbReference type="NCBI Taxonomy" id="2175149"/>
    <lineage>
        <taxon>Archaea</taxon>
        <taxon>Methanobacteriati</taxon>
        <taxon>Methanobacteriota</taxon>
        <taxon>Stenosarchaea group</taxon>
        <taxon>Halobacteria</taxon>
        <taxon>Halobacteriales</taxon>
        <taxon>Haloferacaceae</taxon>
        <taxon>Halobaculum</taxon>
    </lineage>
</organism>
<dbReference type="AlphaFoldDB" id="A0ABD5MG77"/>
<evidence type="ECO:0000313" key="3">
    <source>
        <dbReference type="EMBL" id="MFB9822615.1"/>
    </source>
</evidence>
<name>A0ABD5MG77_9EURY</name>
<evidence type="ECO:0000256" key="1">
    <source>
        <dbReference type="SAM" id="MobiDB-lite"/>
    </source>
</evidence>
<accession>A0ABD5MG77</accession>
<protein>
    <submittedName>
        <fullName evidence="3">DsbA family protein</fullName>
    </submittedName>
</protein>
<feature type="domain" description="DSBA-like thioredoxin" evidence="2">
    <location>
        <begin position="26"/>
        <end position="230"/>
    </location>
</feature>
<dbReference type="PANTHER" id="PTHR13887">
    <property type="entry name" value="GLUTATHIONE S-TRANSFERASE KAPPA"/>
    <property type="match status" value="1"/>
</dbReference>
<dbReference type="RefSeq" id="WP_222921741.1">
    <property type="nucleotide sequence ID" value="NZ_CP082286.1"/>
</dbReference>
<keyword evidence="4" id="KW-1185">Reference proteome</keyword>
<dbReference type="Proteomes" id="UP001589595">
    <property type="component" value="Unassembled WGS sequence"/>
</dbReference>
<dbReference type="PANTHER" id="PTHR13887:SF41">
    <property type="entry name" value="THIOREDOXIN SUPERFAMILY PROTEIN"/>
    <property type="match status" value="1"/>
</dbReference>
<dbReference type="InterPro" id="IPR001853">
    <property type="entry name" value="DSBA-like_thioredoxin_dom"/>
</dbReference>
<dbReference type="SUPFAM" id="SSF52833">
    <property type="entry name" value="Thioredoxin-like"/>
    <property type="match status" value="1"/>
</dbReference>
<feature type="compositionally biased region" description="Acidic residues" evidence="1">
    <location>
        <begin position="1"/>
        <end position="19"/>
    </location>
</feature>
<feature type="region of interest" description="Disordered" evidence="1">
    <location>
        <begin position="1"/>
        <end position="21"/>
    </location>
</feature>
<sequence>MSTDDASADDPADDASADDASDRRPVTIYSDFVCPFCYLGRASLRRYREDRAERDLPEVGVEWQFFDLRGHKRGPDGEIRDDVEDGKDEDYYDQVRENVVRLREEYDADGMLAFDEVHDADSWDAQQAALYVKQTADLDTFRDFYDAVLEAHWEEGREIDDLDTLAELAESVGVDGGEIRDAVDDGALAEELESQFEAARERGVTGVPTFVADGHAARGAVPPEHLRRLLEGV</sequence>
<comment type="caution">
    <text evidence="3">The sequence shown here is derived from an EMBL/GenBank/DDBJ whole genome shotgun (WGS) entry which is preliminary data.</text>
</comment>
<gene>
    <name evidence="3" type="ORF">ACFFOL_00240</name>
</gene>
<evidence type="ECO:0000259" key="2">
    <source>
        <dbReference type="Pfam" id="PF01323"/>
    </source>
</evidence>
<dbReference type="InterPro" id="IPR036249">
    <property type="entry name" value="Thioredoxin-like_sf"/>
</dbReference>
<dbReference type="GeneID" id="67211943"/>
<proteinExistence type="predicted"/>
<reference evidence="3" key="1">
    <citation type="submission" date="2024-09" db="EMBL/GenBank/DDBJ databases">
        <authorList>
            <person name="Sun Q."/>
        </authorList>
    </citation>
    <scope>NUCLEOTIDE SEQUENCE [LARGE SCALE GENOMIC DNA]</scope>
    <source>
        <strain evidence="3">JCM 31273</strain>
    </source>
</reference>
<evidence type="ECO:0000313" key="4">
    <source>
        <dbReference type="Proteomes" id="UP001589595"/>
    </source>
</evidence>
<dbReference type="Gene3D" id="3.40.30.10">
    <property type="entry name" value="Glutaredoxin"/>
    <property type="match status" value="1"/>
</dbReference>
<dbReference type="Pfam" id="PF01323">
    <property type="entry name" value="DSBA"/>
    <property type="match status" value="1"/>
</dbReference>
<dbReference type="EMBL" id="JBHMAJ010000001">
    <property type="protein sequence ID" value="MFB9822615.1"/>
    <property type="molecule type" value="Genomic_DNA"/>
</dbReference>